<dbReference type="InterPro" id="IPR005152">
    <property type="entry name" value="Lipase_secreted"/>
</dbReference>
<dbReference type="Proteomes" id="UP000837801">
    <property type="component" value="Unassembled WGS sequence"/>
</dbReference>
<organism evidence="5 6">
    <name type="scientific">[Candida] railenensis</name>
    <dbReference type="NCBI Taxonomy" id="45579"/>
    <lineage>
        <taxon>Eukaryota</taxon>
        <taxon>Fungi</taxon>
        <taxon>Dikarya</taxon>
        <taxon>Ascomycota</taxon>
        <taxon>Saccharomycotina</taxon>
        <taxon>Pichiomycetes</taxon>
        <taxon>Debaryomycetaceae</taxon>
        <taxon>Kurtzmaniella</taxon>
    </lineage>
</organism>
<dbReference type="SUPFAM" id="SSF53474">
    <property type="entry name" value="alpha/beta-Hydrolases"/>
    <property type="match status" value="1"/>
</dbReference>
<dbReference type="EMBL" id="CAKXYY010000036">
    <property type="protein sequence ID" value="CAH2355872.1"/>
    <property type="molecule type" value="Genomic_DNA"/>
</dbReference>
<comment type="catalytic activity">
    <reaction evidence="3">
        <text>a triacylglycerol + H2O = a diacylglycerol + a fatty acid + H(+)</text>
        <dbReference type="Rhea" id="RHEA:12044"/>
        <dbReference type="ChEBI" id="CHEBI:15377"/>
        <dbReference type="ChEBI" id="CHEBI:15378"/>
        <dbReference type="ChEBI" id="CHEBI:17855"/>
        <dbReference type="ChEBI" id="CHEBI:18035"/>
        <dbReference type="ChEBI" id="CHEBI:28868"/>
        <dbReference type="EC" id="3.1.1.3"/>
    </reaction>
    <physiologicalReaction direction="left-to-right" evidence="3">
        <dbReference type="Rhea" id="RHEA:12045"/>
    </physiologicalReaction>
</comment>
<protein>
    <submittedName>
        <fullName evidence="5">Lipase 1</fullName>
    </submittedName>
</protein>
<comment type="caution">
    <text evidence="5">The sequence shown here is derived from an EMBL/GenBank/DDBJ whole genome shotgun (WGS) entry which is preliminary data.</text>
</comment>
<evidence type="ECO:0000256" key="1">
    <source>
        <dbReference type="ARBA" id="ARBA00022729"/>
    </source>
</evidence>
<gene>
    <name evidence="5" type="ORF">CLIB1423_36S00760</name>
</gene>
<evidence type="ECO:0000313" key="5">
    <source>
        <dbReference type="EMBL" id="CAH2355872.1"/>
    </source>
</evidence>
<dbReference type="InterPro" id="IPR029058">
    <property type="entry name" value="AB_hydrolase_fold"/>
</dbReference>
<name>A0A9P0W1B6_9ASCO</name>
<feature type="signal peptide" evidence="4">
    <location>
        <begin position="1"/>
        <end position="16"/>
    </location>
</feature>
<proteinExistence type="predicted"/>
<evidence type="ECO:0000256" key="4">
    <source>
        <dbReference type="SAM" id="SignalP"/>
    </source>
</evidence>
<evidence type="ECO:0000256" key="2">
    <source>
        <dbReference type="ARBA" id="ARBA00023180"/>
    </source>
</evidence>
<keyword evidence="1 4" id="KW-0732">Signal</keyword>
<dbReference type="OrthoDB" id="2373480at2759"/>
<feature type="chain" id="PRO_5040240409" evidence="4">
    <location>
        <begin position="17"/>
        <end position="591"/>
    </location>
</feature>
<keyword evidence="2" id="KW-0325">Glycoprotein</keyword>
<evidence type="ECO:0000256" key="3">
    <source>
        <dbReference type="ARBA" id="ARBA00023369"/>
    </source>
</evidence>
<dbReference type="Gene3D" id="1.10.260.130">
    <property type="match status" value="1"/>
</dbReference>
<sequence length="591" mass="62261">MKFVLLIILFLQSIIAAPIIDISKRASILKPSEDPFYTGPEGYEDQPLGSVLRIRKMDTNYGFVVLPIHVESVYQILVRSEDTFKQPIAVMSTLFVPYNPDPSKLVSYQVAQDASCFDCAPSYAMQIGSSPLSWVTSELEEALFVTSLVDGYYVLVPDHEGPKATYVAGWSAAYAVMNAIRGTFNSANVTGINEDADVVLWGYSGGAFATGWGASVQPTYYPELNLVGSAMGGIPVNISNVAVYDMGSVFAGLVVMAINGLKNEYPELKELMQEKMGSEKYAKFAKADNYCLIESVLVYAFADFSDYLDEGNQILYDSTVKNITDHNNLLTNGLTPSCPLFIYSSENDEIIPIEDTDALVESYCEQGVSVEYRKDRISDHIITAVSGAGLAFNFIKDRFNGVEVNPSCQSSTSTSDFFDEGSLSGLGEIGSGLVSALVGDKIGPGVTSNDTSSSSFFSSILSAGEGLVSDVLGSSSDSSNSTSSGILSTLLSSGEGLVSSLLGSSSSSNSTSGGVISSLLSSGENFVSSLLGSSSSSNSNSTSGSVISTLESAASNLVGDLGGSNSSSSSSTISNLLSTGSTLISNFLKDV</sequence>
<keyword evidence="6" id="KW-1185">Reference proteome</keyword>
<dbReference type="GO" id="GO:0016042">
    <property type="term" value="P:lipid catabolic process"/>
    <property type="evidence" value="ECO:0007669"/>
    <property type="project" value="InterPro"/>
</dbReference>
<accession>A0A9P0W1B6</accession>
<dbReference type="PANTHER" id="PTHR34853">
    <property type="match status" value="1"/>
</dbReference>
<reference evidence="5" key="1">
    <citation type="submission" date="2022-03" db="EMBL/GenBank/DDBJ databases">
        <authorList>
            <person name="Legras J.-L."/>
            <person name="Devillers H."/>
            <person name="Grondin C."/>
        </authorList>
    </citation>
    <scope>NUCLEOTIDE SEQUENCE</scope>
    <source>
        <strain evidence="5">CLIB 1423</strain>
    </source>
</reference>
<dbReference type="Pfam" id="PF03583">
    <property type="entry name" value="LIP"/>
    <property type="match status" value="1"/>
</dbReference>
<dbReference type="GO" id="GO:0004806">
    <property type="term" value="F:triacylglycerol lipase activity"/>
    <property type="evidence" value="ECO:0007669"/>
    <property type="project" value="UniProtKB-EC"/>
</dbReference>
<dbReference type="PANTHER" id="PTHR34853:SF1">
    <property type="entry name" value="LIPASE 5"/>
    <property type="match status" value="1"/>
</dbReference>
<dbReference type="AlphaFoldDB" id="A0A9P0W1B6"/>
<dbReference type="Gene3D" id="3.40.50.1820">
    <property type="entry name" value="alpha/beta hydrolase"/>
    <property type="match status" value="1"/>
</dbReference>
<evidence type="ECO:0000313" key="6">
    <source>
        <dbReference type="Proteomes" id="UP000837801"/>
    </source>
</evidence>